<reference evidence="2" key="1">
    <citation type="submission" date="2023-06" db="EMBL/GenBank/DDBJ databases">
        <title>Genome-scale phylogeny and comparative genomics of the fungal order Sordariales.</title>
        <authorList>
            <consortium name="Lawrence Berkeley National Laboratory"/>
            <person name="Hensen N."/>
            <person name="Bonometti L."/>
            <person name="Westerberg I."/>
            <person name="Brannstrom I.O."/>
            <person name="Guillou S."/>
            <person name="Cros-Aarteil S."/>
            <person name="Calhoun S."/>
            <person name="Haridas S."/>
            <person name="Kuo A."/>
            <person name="Mondo S."/>
            <person name="Pangilinan J."/>
            <person name="Riley R."/>
            <person name="Labutti K."/>
            <person name="Andreopoulos B."/>
            <person name="Lipzen A."/>
            <person name="Chen C."/>
            <person name="Yanf M."/>
            <person name="Daum C."/>
            <person name="Ng V."/>
            <person name="Clum A."/>
            <person name="Steindorff A."/>
            <person name="Ohm R."/>
            <person name="Martin F."/>
            <person name="Silar P."/>
            <person name="Natvig D."/>
            <person name="Lalanne C."/>
            <person name="Gautier V."/>
            <person name="Ament-Velasquez S.L."/>
            <person name="Kruys A."/>
            <person name="Hutchinson M.I."/>
            <person name="Powell A.J."/>
            <person name="Barry K."/>
            <person name="Miller A.N."/>
            <person name="Grigoriev I.V."/>
            <person name="Debuchy R."/>
            <person name="Gladieux P."/>
            <person name="Thoren M.H."/>
            <person name="Johannesson H."/>
        </authorList>
    </citation>
    <scope>NUCLEOTIDE SEQUENCE</scope>
    <source>
        <strain evidence="2">PSN4</strain>
    </source>
</reference>
<gene>
    <name evidence="2" type="ORF">QBC47DRAFT_360642</name>
</gene>
<dbReference type="AlphaFoldDB" id="A0AAJ0FC21"/>
<evidence type="ECO:0000313" key="2">
    <source>
        <dbReference type="EMBL" id="KAK1755745.1"/>
    </source>
</evidence>
<dbReference type="Proteomes" id="UP001239445">
    <property type="component" value="Unassembled WGS sequence"/>
</dbReference>
<proteinExistence type="predicted"/>
<protein>
    <submittedName>
        <fullName evidence="2">Uncharacterized protein</fullName>
    </submittedName>
</protein>
<name>A0AAJ0FC21_9PEZI</name>
<sequence length="255" mass="27995">MAKVSGPAAARPSAPLPKSIFGKTGLARLEDAETKVTVPGSEPLRLLPSGMVSWLELGTLEKAMLAFDLVFPPIGGRPSRFREHALTNSRYQHHGYLSVPRQAWNGKPHEKMRTRNWQDGLPSQEASTKPRKTGNHGFRLLSGPSNDTRLILREHLEEDMMMVELIDLSLGGAGAHPLSVGFDAGVEPRDIMSLQRDVSARELGSTWHTSQRITNNRNSGPLSVIGRSNFQGRPALAQHGAELFLVYLGELPRLS</sequence>
<evidence type="ECO:0000313" key="3">
    <source>
        <dbReference type="Proteomes" id="UP001239445"/>
    </source>
</evidence>
<keyword evidence="3" id="KW-1185">Reference proteome</keyword>
<feature type="region of interest" description="Disordered" evidence="1">
    <location>
        <begin position="118"/>
        <end position="140"/>
    </location>
</feature>
<comment type="caution">
    <text evidence="2">The sequence shown here is derived from an EMBL/GenBank/DDBJ whole genome shotgun (WGS) entry which is preliminary data.</text>
</comment>
<organism evidence="2 3">
    <name type="scientific">Echria macrotheca</name>
    <dbReference type="NCBI Taxonomy" id="438768"/>
    <lineage>
        <taxon>Eukaryota</taxon>
        <taxon>Fungi</taxon>
        <taxon>Dikarya</taxon>
        <taxon>Ascomycota</taxon>
        <taxon>Pezizomycotina</taxon>
        <taxon>Sordariomycetes</taxon>
        <taxon>Sordariomycetidae</taxon>
        <taxon>Sordariales</taxon>
        <taxon>Schizotheciaceae</taxon>
        <taxon>Echria</taxon>
    </lineage>
</organism>
<evidence type="ECO:0000256" key="1">
    <source>
        <dbReference type="SAM" id="MobiDB-lite"/>
    </source>
</evidence>
<dbReference type="EMBL" id="MU839833">
    <property type="protein sequence ID" value="KAK1755745.1"/>
    <property type="molecule type" value="Genomic_DNA"/>
</dbReference>
<accession>A0AAJ0FC21</accession>